<protein>
    <submittedName>
        <fullName evidence="1">Uncharacterized protein</fullName>
    </submittedName>
</protein>
<dbReference type="AlphaFoldDB" id="A0A0E9T8B5"/>
<accession>A0A0E9T8B5</accession>
<evidence type="ECO:0000313" key="1">
    <source>
        <dbReference type="EMBL" id="JAH48988.1"/>
    </source>
</evidence>
<sequence length="18" mass="1970">MKNKLSQTSRINTVCSCG</sequence>
<dbReference type="EMBL" id="GBXM01059589">
    <property type="protein sequence ID" value="JAH48988.1"/>
    <property type="molecule type" value="Transcribed_RNA"/>
</dbReference>
<name>A0A0E9T8B5_ANGAN</name>
<reference evidence="1" key="2">
    <citation type="journal article" date="2015" name="Fish Shellfish Immunol.">
        <title>Early steps in the European eel (Anguilla anguilla)-Vibrio vulnificus interaction in the gills: Role of the RtxA13 toxin.</title>
        <authorList>
            <person name="Callol A."/>
            <person name="Pajuelo D."/>
            <person name="Ebbesson L."/>
            <person name="Teles M."/>
            <person name="MacKenzie S."/>
            <person name="Amaro C."/>
        </authorList>
    </citation>
    <scope>NUCLEOTIDE SEQUENCE</scope>
</reference>
<proteinExistence type="predicted"/>
<reference evidence="1" key="1">
    <citation type="submission" date="2014-11" db="EMBL/GenBank/DDBJ databases">
        <authorList>
            <person name="Amaro Gonzalez C."/>
        </authorList>
    </citation>
    <scope>NUCLEOTIDE SEQUENCE</scope>
</reference>
<organism evidence="1">
    <name type="scientific">Anguilla anguilla</name>
    <name type="common">European freshwater eel</name>
    <name type="synonym">Muraena anguilla</name>
    <dbReference type="NCBI Taxonomy" id="7936"/>
    <lineage>
        <taxon>Eukaryota</taxon>
        <taxon>Metazoa</taxon>
        <taxon>Chordata</taxon>
        <taxon>Craniata</taxon>
        <taxon>Vertebrata</taxon>
        <taxon>Euteleostomi</taxon>
        <taxon>Actinopterygii</taxon>
        <taxon>Neopterygii</taxon>
        <taxon>Teleostei</taxon>
        <taxon>Anguilliformes</taxon>
        <taxon>Anguillidae</taxon>
        <taxon>Anguilla</taxon>
    </lineage>
</organism>